<evidence type="ECO:0000313" key="2">
    <source>
        <dbReference type="Proteomes" id="UP000218231"/>
    </source>
</evidence>
<proteinExistence type="predicted"/>
<evidence type="ECO:0000313" key="1">
    <source>
        <dbReference type="EMBL" id="PAV69919.1"/>
    </source>
</evidence>
<comment type="caution">
    <text evidence="1">The sequence shown here is derived from an EMBL/GenBank/DDBJ whole genome shotgun (WGS) entry which is preliminary data.</text>
</comment>
<gene>
    <name evidence="1" type="ORF">WR25_01378</name>
</gene>
<organism evidence="1 2">
    <name type="scientific">Diploscapter pachys</name>
    <dbReference type="NCBI Taxonomy" id="2018661"/>
    <lineage>
        <taxon>Eukaryota</taxon>
        <taxon>Metazoa</taxon>
        <taxon>Ecdysozoa</taxon>
        <taxon>Nematoda</taxon>
        <taxon>Chromadorea</taxon>
        <taxon>Rhabditida</taxon>
        <taxon>Rhabditina</taxon>
        <taxon>Rhabditomorpha</taxon>
        <taxon>Rhabditoidea</taxon>
        <taxon>Rhabditidae</taxon>
        <taxon>Diploscapter</taxon>
    </lineage>
</organism>
<sequence>MLISLGRIGAKVDAAAAASFDRTSDIASTVSASASASARFVFGGNQQAPVDPARLVPVAVMRAAPPGSVAEPTAPTATNSFPASVCVCYCVAGSDVRLPPRGASWISLK</sequence>
<keyword evidence="2" id="KW-1185">Reference proteome</keyword>
<protein>
    <submittedName>
        <fullName evidence="1">Uncharacterized protein</fullName>
    </submittedName>
</protein>
<dbReference type="Proteomes" id="UP000218231">
    <property type="component" value="Unassembled WGS sequence"/>
</dbReference>
<accession>A0A2A2K7Z5</accession>
<reference evidence="1 2" key="1">
    <citation type="journal article" date="2017" name="Curr. Biol.">
        <title>Genome architecture and evolution of a unichromosomal asexual nematode.</title>
        <authorList>
            <person name="Fradin H."/>
            <person name="Zegar C."/>
            <person name="Gutwein M."/>
            <person name="Lucas J."/>
            <person name="Kovtun M."/>
            <person name="Corcoran D."/>
            <person name="Baugh L.R."/>
            <person name="Kiontke K."/>
            <person name="Gunsalus K."/>
            <person name="Fitch D.H."/>
            <person name="Piano F."/>
        </authorList>
    </citation>
    <scope>NUCLEOTIDE SEQUENCE [LARGE SCALE GENOMIC DNA]</scope>
    <source>
        <strain evidence="1">PF1309</strain>
    </source>
</reference>
<dbReference type="AlphaFoldDB" id="A0A2A2K7Z5"/>
<dbReference type="EMBL" id="LIAE01009400">
    <property type="protein sequence ID" value="PAV69919.1"/>
    <property type="molecule type" value="Genomic_DNA"/>
</dbReference>
<name>A0A2A2K7Z5_9BILA</name>